<gene>
    <name evidence="2" type="ORF">J437_LFUL000608</name>
</gene>
<evidence type="ECO:0000313" key="2">
    <source>
        <dbReference type="EMBL" id="KAG8230337.1"/>
    </source>
</evidence>
<protein>
    <submittedName>
        <fullName evidence="2">Uncharacterized protein</fullName>
    </submittedName>
</protein>
<sequence>MTACWWYLQRTPRVSQQGDCYSVELTVDNVTTPLIVPSISAPPHAEEKPGTSKKENTPQKKATPVN</sequence>
<reference evidence="2" key="2">
    <citation type="submission" date="2017-10" db="EMBL/GenBank/DDBJ databases">
        <title>Ladona fulva Genome sequencing and assembly.</title>
        <authorList>
            <person name="Murali S."/>
            <person name="Richards S."/>
            <person name="Bandaranaike D."/>
            <person name="Bellair M."/>
            <person name="Blankenburg K."/>
            <person name="Chao H."/>
            <person name="Dinh H."/>
            <person name="Doddapaneni H."/>
            <person name="Dugan-Rocha S."/>
            <person name="Elkadiri S."/>
            <person name="Gnanaolivu R."/>
            <person name="Hernandez B."/>
            <person name="Skinner E."/>
            <person name="Javaid M."/>
            <person name="Lee S."/>
            <person name="Li M."/>
            <person name="Ming W."/>
            <person name="Munidasa M."/>
            <person name="Muniz J."/>
            <person name="Nguyen L."/>
            <person name="Hughes D."/>
            <person name="Osuji N."/>
            <person name="Pu L.-L."/>
            <person name="Puazo M."/>
            <person name="Qu C."/>
            <person name="Quiroz J."/>
            <person name="Raj R."/>
            <person name="Weissenberger G."/>
            <person name="Xin Y."/>
            <person name="Zou X."/>
            <person name="Han Y."/>
            <person name="Worley K."/>
            <person name="Muzny D."/>
            <person name="Gibbs R."/>
        </authorList>
    </citation>
    <scope>NUCLEOTIDE SEQUENCE</scope>
    <source>
        <strain evidence="2">Sampled in the wild</strain>
    </source>
</reference>
<dbReference type="EMBL" id="KZ308477">
    <property type="protein sequence ID" value="KAG8230337.1"/>
    <property type="molecule type" value="Genomic_DNA"/>
</dbReference>
<organism evidence="2 3">
    <name type="scientific">Ladona fulva</name>
    <name type="common">Scarce chaser dragonfly</name>
    <name type="synonym">Libellula fulva</name>
    <dbReference type="NCBI Taxonomy" id="123851"/>
    <lineage>
        <taxon>Eukaryota</taxon>
        <taxon>Metazoa</taxon>
        <taxon>Ecdysozoa</taxon>
        <taxon>Arthropoda</taxon>
        <taxon>Hexapoda</taxon>
        <taxon>Insecta</taxon>
        <taxon>Pterygota</taxon>
        <taxon>Palaeoptera</taxon>
        <taxon>Odonata</taxon>
        <taxon>Epiprocta</taxon>
        <taxon>Anisoptera</taxon>
        <taxon>Libelluloidea</taxon>
        <taxon>Libellulidae</taxon>
        <taxon>Ladona</taxon>
    </lineage>
</organism>
<proteinExistence type="predicted"/>
<reference evidence="2" key="1">
    <citation type="submission" date="2013-04" db="EMBL/GenBank/DDBJ databases">
        <authorList>
            <person name="Qu J."/>
            <person name="Murali S.C."/>
            <person name="Bandaranaike D."/>
            <person name="Bellair M."/>
            <person name="Blankenburg K."/>
            <person name="Chao H."/>
            <person name="Dinh H."/>
            <person name="Doddapaneni H."/>
            <person name="Downs B."/>
            <person name="Dugan-Rocha S."/>
            <person name="Elkadiri S."/>
            <person name="Gnanaolivu R.D."/>
            <person name="Hernandez B."/>
            <person name="Javaid M."/>
            <person name="Jayaseelan J.C."/>
            <person name="Lee S."/>
            <person name="Li M."/>
            <person name="Ming W."/>
            <person name="Munidasa M."/>
            <person name="Muniz J."/>
            <person name="Nguyen L."/>
            <person name="Ongeri F."/>
            <person name="Osuji N."/>
            <person name="Pu L.-L."/>
            <person name="Puazo M."/>
            <person name="Qu C."/>
            <person name="Quiroz J."/>
            <person name="Raj R."/>
            <person name="Weissenberger G."/>
            <person name="Xin Y."/>
            <person name="Zou X."/>
            <person name="Han Y."/>
            <person name="Richards S."/>
            <person name="Worley K."/>
            <person name="Muzny D."/>
            <person name="Gibbs R."/>
        </authorList>
    </citation>
    <scope>NUCLEOTIDE SEQUENCE</scope>
    <source>
        <strain evidence="2">Sampled in the wild</strain>
    </source>
</reference>
<comment type="caution">
    <text evidence="2">The sequence shown here is derived from an EMBL/GenBank/DDBJ whole genome shotgun (WGS) entry which is preliminary data.</text>
</comment>
<dbReference type="AlphaFoldDB" id="A0A8K0K9P9"/>
<accession>A0A8K0K9P9</accession>
<evidence type="ECO:0000256" key="1">
    <source>
        <dbReference type="SAM" id="MobiDB-lite"/>
    </source>
</evidence>
<feature type="region of interest" description="Disordered" evidence="1">
    <location>
        <begin position="36"/>
        <end position="66"/>
    </location>
</feature>
<name>A0A8K0K9P9_LADFU</name>
<keyword evidence="3" id="KW-1185">Reference proteome</keyword>
<dbReference type="Proteomes" id="UP000792457">
    <property type="component" value="Unassembled WGS sequence"/>
</dbReference>
<evidence type="ECO:0000313" key="3">
    <source>
        <dbReference type="Proteomes" id="UP000792457"/>
    </source>
</evidence>
<feature type="compositionally biased region" description="Basic and acidic residues" evidence="1">
    <location>
        <begin position="44"/>
        <end position="58"/>
    </location>
</feature>